<feature type="non-terminal residue" evidence="1">
    <location>
        <position position="1"/>
    </location>
</feature>
<reference evidence="1" key="1">
    <citation type="submission" date="2023-10" db="EMBL/GenBank/DDBJ databases">
        <title>Genome assembly of Pristionchus species.</title>
        <authorList>
            <person name="Yoshida K."/>
            <person name="Sommer R.J."/>
        </authorList>
    </citation>
    <scope>NUCLEOTIDE SEQUENCE</scope>
    <source>
        <strain evidence="1">RS5133</strain>
    </source>
</reference>
<comment type="caution">
    <text evidence="1">The sequence shown here is derived from an EMBL/GenBank/DDBJ whole genome shotgun (WGS) entry which is preliminary data.</text>
</comment>
<evidence type="ECO:0000313" key="1">
    <source>
        <dbReference type="EMBL" id="GMT09430.1"/>
    </source>
</evidence>
<proteinExistence type="predicted"/>
<dbReference type="EMBL" id="BTSY01000001">
    <property type="protein sequence ID" value="GMT09430.1"/>
    <property type="molecule type" value="Genomic_DNA"/>
</dbReference>
<accession>A0AAV5UT95</accession>
<feature type="non-terminal residue" evidence="1">
    <location>
        <position position="75"/>
    </location>
</feature>
<dbReference type="Proteomes" id="UP001432322">
    <property type="component" value="Unassembled WGS sequence"/>
</dbReference>
<protein>
    <submittedName>
        <fullName evidence="1">Uncharacterized protein</fullName>
    </submittedName>
</protein>
<evidence type="ECO:0000313" key="2">
    <source>
        <dbReference type="Proteomes" id="UP001432322"/>
    </source>
</evidence>
<organism evidence="1 2">
    <name type="scientific">Pristionchus fissidentatus</name>
    <dbReference type="NCBI Taxonomy" id="1538716"/>
    <lineage>
        <taxon>Eukaryota</taxon>
        <taxon>Metazoa</taxon>
        <taxon>Ecdysozoa</taxon>
        <taxon>Nematoda</taxon>
        <taxon>Chromadorea</taxon>
        <taxon>Rhabditida</taxon>
        <taxon>Rhabditina</taxon>
        <taxon>Diplogasteromorpha</taxon>
        <taxon>Diplogasteroidea</taxon>
        <taxon>Neodiplogasteridae</taxon>
        <taxon>Pristionchus</taxon>
    </lineage>
</organism>
<name>A0AAV5UT95_9BILA</name>
<gene>
    <name evidence="1" type="ORF">PFISCL1PPCAC_727</name>
</gene>
<sequence length="75" mass="9310">CMRYGQDSESENRKNGRFFERFARDYDFKTTFDFGNMDRLMYRYDCFRSVYGTEMNEWLLKHDKSKKEEQSKMSQ</sequence>
<dbReference type="AlphaFoldDB" id="A0AAV5UT95"/>
<keyword evidence="2" id="KW-1185">Reference proteome</keyword>